<dbReference type="Gene3D" id="3.40.470.10">
    <property type="entry name" value="Uracil-DNA glycosylase-like domain"/>
    <property type="match status" value="1"/>
</dbReference>
<reference evidence="2 3" key="1">
    <citation type="submission" date="2014-01" db="EMBL/GenBank/DDBJ databases">
        <title>Roseivivax halodurans JCM 10272 Genome Sequencing.</title>
        <authorList>
            <person name="Lai Q."/>
            <person name="Li G."/>
            <person name="Shao Z."/>
        </authorList>
    </citation>
    <scope>NUCLEOTIDE SEQUENCE [LARGE SCALE GENOMIC DNA]</scope>
    <source>
        <strain evidence="2 3">JCM 10272</strain>
    </source>
</reference>
<gene>
    <name evidence="2" type="ORF">OCH239_17705</name>
</gene>
<dbReference type="EMBL" id="JALZ01000006">
    <property type="protein sequence ID" value="ETX15123.1"/>
    <property type="molecule type" value="Genomic_DNA"/>
</dbReference>
<protein>
    <recommendedName>
        <fullName evidence="1">Uracil-DNA glycosylase-like domain-containing protein</fullName>
    </recommendedName>
</protein>
<dbReference type="Proteomes" id="UP000022447">
    <property type="component" value="Unassembled WGS sequence"/>
</dbReference>
<evidence type="ECO:0000313" key="2">
    <source>
        <dbReference type="EMBL" id="ETX15123.1"/>
    </source>
</evidence>
<feature type="domain" description="Uracil-DNA glycosylase-like" evidence="1">
    <location>
        <begin position="80"/>
        <end position="173"/>
    </location>
</feature>
<evidence type="ECO:0000313" key="3">
    <source>
        <dbReference type="Proteomes" id="UP000022447"/>
    </source>
</evidence>
<dbReference type="SUPFAM" id="SSF52141">
    <property type="entry name" value="Uracil-DNA glycosylase-like"/>
    <property type="match status" value="1"/>
</dbReference>
<proteinExistence type="predicted"/>
<name>X7EIZ2_9RHOB</name>
<evidence type="ECO:0000259" key="1">
    <source>
        <dbReference type="Pfam" id="PF03167"/>
    </source>
</evidence>
<dbReference type="InterPro" id="IPR005122">
    <property type="entry name" value="Uracil-DNA_glycosylase-like"/>
</dbReference>
<dbReference type="STRING" id="1449350.OCH239_17705"/>
<dbReference type="InterPro" id="IPR036895">
    <property type="entry name" value="Uracil-DNA_glycosylase-like_sf"/>
</dbReference>
<keyword evidence="3" id="KW-1185">Reference proteome</keyword>
<dbReference type="eggNOG" id="COG1573">
    <property type="taxonomic scope" value="Bacteria"/>
</dbReference>
<dbReference type="OrthoDB" id="7839248at2"/>
<sequence length="195" mass="20615">MRDARGDMTQLVAARRALPRMAGLTPLAEVGLDVDLVSPYQISCGAPDGPALLSYNFLDAPTARARRAELARAGYLPAMLFNRVLDAALSLAGLARGDIYLTHSCHLLPPARSATVPRAAIDASMDAVTRHELASRPVIALGRAAADACRRFGLPHVALPHPSARGLTAKDKARRLADALLRAHAGPGCRRPAHA</sequence>
<organism evidence="2 3">
    <name type="scientific">Roseivivax halodurans JCM 10272</name>
    <dbReference type="NCBI Taxonomy" id="1449350"/>
    <lineage>
        <taxon>Bacteria</taxon>
        <taxon>Pseudomonadati</taxon>
        <taxon>Pseudomonadota</taxon>
        <taxon>Alphaproteobacteria</taxon>
        <taxon>Rhodobacterales</taxon>
        <taxon>Roseobacteraceae</taxon>
        <taxon>Roseivivax</taxon>
    </lineage>
</organism>
<dbReference type="Pfam" id="PF03167">
    <property type="entry name" value="UDG"/>
    <property type="match status" value="1"/>
</dbReference>
<comment type="caution">
    <text evidence="2">The sequence shown here is derived from an EMBL/GenBank/DDBJ whole genome shotgun (WGS) entry which is preliminary data.</text>
</comment>
<accession>X7EIZ2</accession>
<dbReference type="AlphaFoldDB" id="X7EIZ2"/>
<dbReference type="RefSeq" id="WP_051489353.1">
    <property type="nucleotide sequence ID" value="NZ_JALZ01000006.1"/>
</dbReference>